<protein>
    <recommendedName>
        <fullName evidence="3">CSD domain-containing protein</fullName>
    </recommendedName>
</protein>
<dbReference type="SUPFAM" id="SSF50249">
    <property type="entry name" value="Nucleic acid-binding proteins"/>
    <property type="match status" value="1"/>
</dbReference>
<sequence length="70" mass="8081">EQETGIVKQWNKERGFGFIRRKVDGTDLFVHVKSLKDGLQSLEIGQQIQFRIGKNEKGEEATDVYLTKNE</sequence>
<dbReference type="GO" id="GO:0005737">
    <property type="term" value="C:cytoplasm"/>
    <property type="evidence" value="ECO:0007669"/>
    <property type="project" value="UniProtKB-SubCell"/>
</dbReference>
<comment type="caution">
    <text evidence="4">The sequence shown here is derived from an EMBL/GenBank/DDBJ whole genome shotgun (WGS) entry which is preliminary data.</text>
</comment>
<reference evidence="4" key="1">
    <citation type="submission" date="2021-02" db="EMBL/GenBank/DDBJ databases">
        <authorList>
            <person name="Nowell W R."/>
        </authorList>
    </citation>
    <scope>NUCLEOTIDE SEQUENCE</scope>
</reference>
<dbReference type="PIRSF" id="PIRSF002599">
    <property type="entry name" value="Cold_shock_A"/>
    <property type="match status" value="1"/>
</dbReference>
<accession>A0A8S3JXU6</accession>
<keyword evidence="2" id="KW-0963">Cytoplasm</keyword>
<dbReference type="InterPro" id="IPR012156">
    <property type="entry name" value="Cold_shock_CspA"/>
</dbReference>
<dbReference type="GO" id="GO:0003676">
    <property type="term" value="F:nucleic acid binding"/>
    <property type="evidence" value="ECO:0007669"/>
    <property type="project" value="InterPro"/>
</dbReference>
<dbReference type="InterPro" id="IPR002059">
    <property type="entry name" value="CSP_DNA-bd"/>
</dbReference>
<name>A0A8S3JXU6_9BILA</name>
<dbReference type="AlphaFoldDB" id="A0A8S3JXU6"/>
<dbReference type="Proteomes" id="UP000676336">
    <property type="component" value="Unassembled WGS sequence"/>
</dbReference>
<dbReference type="PROSITE" id="PS00352">
    <property type="entry name" value="CSD_1"/>
    <property type="match status" value="1"/>
</dbReference>
<dbReference type="PROSITE" id="PS51857">
    <property type="entry name" value="CSD_2"/>
    <property type="match status" value="1"/>
</dbReference>
<evidence type="ECO:0000259" key="3">
    <source>
        <dbReference type="PROSITE" id="PS51857"/>
    </source>
</evidence>
<dbReference type="EMBL" id="CAJOBI010355496">
    <property type="protein sequence ID" value="CAF5223658.1"/>
    <property type="molecule type" value="Genomic_DNA"/>
</dbReference>
<feature type="non-terminal residue" evidence="4">
    <location>
        <position position="1"/>
    </location>
</feature>
<evidence type="ECO:0000256" key="1">
    <source>
        <dbReference type="ARBA" id="ARBA00004496"/>
    </source>
</evidence>
<evidence type="ECO:0000256" key="2">
    <source>
        <dbReference type="ARBA" id="ARBA00022490"/>
    </source>
</evidence>
<dbReference type="PRINTS" id="PR00050">
    <property type="entry name" value="COLDSHOCK"/>
</dbReference>
<dbReference type="InterPro" id="IPR012340">
    <property type="entry name" value="NA-bd_OB-fold"/>
</dbReference>
<evidence type="ECO:0000313" key="4">
    <source>
        <dbReference type="EMBL" id="CAF5223658.1"/>
    </source>
</evidence>
<evidence type="ECO:0000313" key="5">
    <source>
        <dbReference type="Proteomes" id="UP000676336"/>
    </source>
</evidence>
<comment type="subcellular location">
    <subcellularLocation>
        <location evidence="1">Cytoplasm</location>
    </subcellularLocation>
</comment>
<feature type="domain" description="CSD" evidence="3">
    <location>
        <begin position="2"/>
        <end position="66"/>
    </location>
</feature>
<dbReference type="Gene3D" id="2.40.50.140">
    <property type="entry name" value="Nucleic acid-binding proteins"/>
    <property type="match status" value="1"/>
</dbReference>
<organism evidence="4 5">
    <name type="scientific">Rotaria magnacalcarata</name>
    <dbReference type="NCBI Taxonomy" id="392030"/>
    <lineage>
        <taxon>Eukaryota</taxon>
        <taxon>Metazoa</taxon>
        <taxon>Spiralia</taxon>
        <taxon>Gnathifera</taxon>
        <taxon>Rotifera</taxon>
        <taxon>Eurotatoria</taxon>
        <taxon>Bdelloidea</taxon>
        <taxon>Philodinida</taxon>
        <taxon>Philodinidae</taxon>
        <taxon>Rotaria</taxon>
    </lineage>
</organism>
<dbReference type="Pfam" id="PF00313">
    <property type="entry name" value="CSD"/>
    <property type="match status" value="1"/>
</dbReference>
<dbReference type="CDD" id="cd04458">
    <property type="entry name" value="CSP_CDS"/>
    <property type="match status" value="1"/>
</dbReference>
<gene>
    <name evidence="4" type="ORF">SMN809_LOCUS83435</name>
</gene>
<dbReference type="InterPro" id="IPR011129">
    <property type="entry name" value="CSD"/>
</dbReference>
<dbReference type="SMART" id="SM00357">
    <property type="entry name" value="CSP"/>
    <property type="match status" value="1"/>
</dbReference>
<proteinExistence type="predicted"/>
<dbReference type="PANTHER" id="PTHR11544">
    <property type="entry name" value="COLD SHOCK DOMAIN CONTAINING PROTEINS"/>
    <property type="match status" value="1"/>
</dbReference>
<dbReference type="InterPro" id="IPR019844">
    <property type="entry name" value="CSD_CS"/>
</dbReference>
<dbReference type="InterPro" id="IPR050181">
    <property type="entry name" value="Cold_shock_domain"/>
</dbReference>